<keyword evidence="7 10" id="KW-0456">Lyase</keyword>
<dbReference type="InterPro" id="IPR033129">
    <property type="entry name" value="PEPCASE_His_AS"/>
</dbReference>
<dbReference type="PROSITE" id="PS00781">
    <property type="entry name" value="PEPCASE_1"/>
    <property type="match status" value="1"/>
</dbReference>
<dbReference type="GO" id="GO:0006107">
    <property type="term" value="P:oxaloacetate metabolic process"/>
    <property type="evidence" value="ECO:0007669"/>
    <property type="project" value="UniProtKB-UniRule"/>
</dbReference>
<organism evidence="14 15">
    <name type="scientific">Orbus hercynius</name>
    <dbReference type="NCBI Taxonomy" id="593135"/>
    <lineage>
        <taxon>Bacteria</taxon>
        <taxon>Pseudomonadati</taxon>
        <taxon>Pseudomonadota</taxon>
        <taxon>Gammaproteobacteria</taxon>
        <taxon>Orbales</taxon>
        <taxon>Orbaceae</taxon>
        <taxon>Orbus</taxon>
    </lineage>
</organism>
<proteinExistence type="inferred from homology"/>
<comment type="similarity">
    <text evidence="3 10">Belongs to the PEPCase type 1 family.</text>
</comment>
<dbReference type="GO" id="GO:0006099">
    <property type="term" value="P:tricarboxylic acid cycle"/>
    <property type="evidence" value="ECO:0007669"/>
    <property type="project" value="InterPro"/>
</dbReference>
<dbReference type="Gene3D" id="1.20.1440.90">
    <property type="entry name" value="Phosphoenolpyruvate/pyruvate domain"/>
    <property type="match status" value="1"/>
</dbReference>
<evidence type="ECO:0000256" key="12">
    <source>
        <dbReference type="PROSITE-ProRule" id="PRU10112"/>
    </source>
</evidence>
<sequence length="879" mass="99516">MKTDYSLMKSNVNMLGTLLGNAIERAAGKETLERVENIRRLAKMSQQGDRIAHDELLRVISHLSNQELLPIARAFNQFLNLANTAAEHYGISPHGEAVSSPQKLTELFAALKSQNIAPQLIDQAIDKLSIELVLTAHPTEINRRTLINTYTSINTCLVQLDHDDLADYEKDRIMRRLRQLVSQAWYTDEIRKQRPTPIDEAKWGFSVIEDSLWVGVPLFLREFNDQLVDAFERQLPVEQVPIKFTSWMGGDRDGNPNVTAQVTAKVMLQARLKAIELFLADIQVLVRELSMSECTPDVLRYLESDKEYSEPYRVVMKMLRSRLVQTHAYLTSKLNDEDILPPAGILLKNDDLWQPLYDCYNSLITCGMSTIAHGPLLDTLRRIKSFGLQLVRLDIRQDSALHTKALDALTQELNMGRYELWSEEERVQFLLSELASNRPLLPYRWQPTESVKEVFDTCEVIAQAGDESIAAYVISMAKTPSDILAVNLLLKAANCQKNIPVVPLFETLDDLNNAKSVMQKLLDIPWYRAKMNGKQMVMIGYSDSAKDAGTLAASWAQYRSQEELVKLFADNGIELTLFHGRGGTIGRGGAPAHAALLSQPPGSLQGGLRVTEQGEMIRFKLGLPEIALSSMMLYASAILQANLLPPPNPKQEWRDLMDQMSQTSCQCYRHYVRDEPEFVPYFRAVTPETELGRLPLGSRPQKRKQNGGIESLRAIPWIFAWTQNRLMLPSWLGAGSALQTAIDQGNEMLLKQMYHDWPFFNTRLGMLEMVYAKSDTNIYRYYEKRLVSPSLWNLGEALCQRLKDDINTVLKITDDDSLMADLPWIAQSVALRNTYIEPLNLLQIELLERSRKNQEENSVVEQALMITISGIAAGMRNSG</sequence>
<dbReference type="Pfam" id="PF00311">
    <property type="entry name" value="PEPcase"/>
    <property type="match status" value="1"/>
</dbReference>
<evidence type="ECO:0000256" key="7">
    <source>
        <dbReference type="ARBA" id="ARBA00023239"/>
    </source>
</evidence>
<evidence type="ECO:0000313" key="15">
    <source>
        <dbReference type="Proteomes" id="UP000278542"/>
    </source>
</evidence>
<dbReference type="HAMAP" id="MF_00595">
    <property type="entry name" value="PEPcase_type1"/>
    <property type="match status" value="1"/>
</dbReference>
<dbReference type="PROSITE" id="PS50885">
    <property type="entry name" value="HAMP"/>
    <property type="match status" value="1"/>
</dbReference>
<gene>
    <name evidence="10" type="primary">ppc</name>
    <name evidence="14" type="ORF">DES39_1146</name>
</gene>
<dbReference type="PANTHER" id="PTHR30523">
    <property type="entry name" value="PHOSPHOENOLPYRUVATE CARBOXYLASE"/>
    <property type="match status" value="1"/>
</dbReference>
<dbReference type="GO" id="GO:0005829">
    <property type="term" value="C:cytosol"/>
    <property type="evidence" value="ECO:0007669"/>
    <property type="project" value="TreeGrafter"/>
</dbReference>
<comment type="cofactor">
    <cofactor evidence="1 10">
        <name>Mg(2+)</name>
        <dbReference type="ChEBI" id="CHEBI:18420"/>
    </cofactor>
</comment>
<dbReference type="Proteomes" id="UP000278542">
    <property type="component" value="Unassembled WGS sequence"/>
</dbReference>
<comment type="subunit">
    <text evidence="10">Homotetramer.</text>
</comment>
<dbReference type="InterPro" id="IPR018129">
    <property type="entry name" value="PEP_COase_Lys_AS"/>
</dbReference>
<evidence type="ECO:0000256" key="6">
    <source>
        <dbReference type="ARBA" id="ARBA00022842"/>
    </source>
</evidence>
<evidence type="ECO:0000313" key="14">
    <source>
        <dbReference type="EMBL" id="RKS85735.1"/>
    </source>
</evidence>
<dbReference type="AlphaFoldDB" id="A0A495REE6"/>
<evidence type="ECO:0000256" key="5">
    <source>
        <dbReference type="ARBA" id="ARBA00022419"/>
    </source>
</evidence>
<dbReference type="OrthoDB" id="9768133at2"/>
<dbReference type="InterPro" id="IPR003660">
    <property type="entry name" value="HAMP_dom"/>
</dbReference>
<feature type="active site" evidence="10 12">
    <location>
        <position position="546"/>
    </location>
</feature>
<comment type="function">
    <text evidence="2 10">Forms oxaloacetate, a four-carbon dicarboxylic acid source for the tricarboxylic acid cycle.</text>
</comment>
<evidence type="ECO:0000256" key="1">
    <source>
        <dbReference type="ARBA" id="ARBA00001946"/>
    </source>
</evidence>
<dbReference type="PROSITE" id="PS00393">
    <property type="entry name" value="PEPCASE_2"/>
    <property type="match status" value="1"/>
</dbReference>
<dbReference type="RefSeq" id="WP_121144832.1">
    <property type="nucleotide sequence ID" value="NZ_RBWY01000002.1"/>
</dbReference>
<dbReference type="PRINTS" id="PR00150">
    <property type="entry name" value="PEPCARBXLASE"/>
</dbReference>
<dbReference type="InterPro" id="IPR021135">
    <property type="entry name" value="PEP_COase"/>
</dbReference>
<accession>A0A495REE6</accession>
<dbReference type="EC" id="4.1.1.31" evidence="4 10"/>
<evidence type="ECO:0000256" key="11">
    <source>
        <dbReference type="PROSITE-ProRule" id="PRU10111"/>
    </source>
</evidence>
<dbReference type="EMBL" id="RBWY01000002">
    <property type="protein sequence ID" value="RKS85735.1"/>
    <property type="molecule type" value="Genomic_DNA"/>
</dbReference>
<evidence type="ECO:0000256" key="4">
    <source>
        <dbReference type="ARBA" id="ARBA00012305"/>
    </source>
</evidence>
<reference evidence="14 15" key="1">
    <citation type="submission" date="2018-10" db="EMBL/GenBank/DDBJ databases">
        <title>Genomic Encyclopedia of Type Strains, Phase IV (KMG-IV): sequencing the most valuable type-strain genomes for metagenomic binning, comparative biology and taxonomic classification.</title>
        <authorList>
            <person name="Goeker M."/>
        </authorList>
    </citation>
    <scope>NUCLEOTIDE SEQUENCE [LARGE SCALE GENOMIC DNA]</scope>
    <source>
        <strain evidence="14 15">DSM 22228</strain>
    </source>
</reference>
<evidence type="ECO:0000256" key="2">
    <source>
        <dbReference type="ARBA" id="ARBA00003670"/>
    </source>
</evidence>
<keyword evidence="15" id="KW-1185">Reference proteome</keyword>
<comment type="caution">
    <text evidence="14">The sequence shown here is derived from an EMBL/GenBank/DDBJ whole genome shotgun (WGS) entry which is preliminary data.</text>
</comment>
<comment type="catalytic activity">
    <reaction evidence="9 10">
        <text>oxaloacetate + phosphate = phosphoenolpyruvate + hydrogencarbonate</text>
        <dbReference type="Rhea" id="RHEA:28370"/>
        <dbReference type="ChEBI" id="CHEBI:16452"/>
        <dbReference type="ChEBI" id="CHEBI:17544"/>
        <dbReference type="ChEBI" id="CHEBI:43474"/>
        <dbReference type="ChEBI" id="CHEBI:58702"/>
        <dbReference type="EC" id="4.1.1.31"/>
    </reaction>
</comment>
<dbReference type="SUPFAM" id="SSF51621">
    <property type="entry name" value="Phosphoenolpyruvate/pyruvate domain"/>
    <property type="match status" value="1"/>
</dbReference>
<evidence type="ECO:0000256" key="8">
    <source>
        <dbReference type="ARBA" id="ARBA00023300"/>
    </source>
</evidence>
<dbReference type="GO" id="GO:0000287">
    <property type="term" value="F:magnesium ion binding"/>
    <property type="evidence" value="ECO:0007669"/>
    <property type="project" value="UniProtKB-UniRule"/>
</dbReference>
<feature type="active site" evidence="10 11">
    <location>
        <position position="137"/>
    </location>
</feature>
<dbReference type="GO" id="GO:0008964">
    <property type="term" value="F:phosphoenolpyruvate carboxylase activity"/>
    <property type="evidence" value="ECO:0007669"/>
    <property type="project" value="UniProtKB-UniRule"/>
</dbReference>
<dbReference type="GO" id="GO:0016020">
    <property type="term" value="C:membrane"/>
    <property type="evidence" value="ECO:0007669"/>
    <property type="project" value="InterPro"/>
</dbReference>
<evidence type="ECO:0000256" key="9">
    <source>
        <dbReference type="ARBA" id="ARBA00048995"/>
    </source>
</evidence>
<dbReference type="NCBIfam" id="NF000584">
    <property type="entry name" value="PRK00009.1"/>
    <property type="match status" value="1"/>
</dbReference>
<keyword evidence="6 10" id="KW-0460">Magnesium</keyword>
<feature type="domain" description="HAMP" evidence="13">
    <location>
        <begin position="38"/>
        <end position="87"/>
    </location>
</feature>
<name>A0A495REE6_9GAMM</name>
<dbReference type="PANTHER" id="PTHR30523:SF6">
    <property type="entry name" value="PHOSPHOENOLPYRUVATE CARBOXYLASE"/>
    <property type="match status" value="1"/>
</dbReference>
<evidence type="ECO:0000256" key="10">
    <source>
        <dbReference type="HAMAP-Rule" id="MF_00595"/>
    </source>
</evidence>
<dbReference type="InterPro" id="IPR022805">
    <property type="entry name" value="PEP_COase_bac/pln-type"/>
</dbReference>
<dbReference type="GO" id="GO:0015977">
    <property type="term" value="P:carbon fixation"/>
    <property type="evidence" value="ECO:0007669"/>
    <property type="project" value="UniProtKB-UniRule"/>
</dbReference>
<evidence type="ECO:0000259" key="13">
    <source>
        <dbReference type="PROSITE" id="PS50885"/>
    </source>
</evidence>
<protein>
    <recommendedName>
        <fullName evidence="5 10">Phosphoenolpyruvate carboxylase</fullName>
        <shortName evidence="10">PEPC</shortName>
        <shortName evidence="10">PEPCase</shortName>
        <ecNumber evidence="4 10">4.1.1.31</ecNumber>
    </recommendedName>
</protein>
<dbReference type="GO" id="GO:0007165">
    <property type="term" value="P:signal transduction"/>
    <property type="evidence" value="ECO:0007669"/>
    <property type="project" value="InterPro"/>
</dbReference>
<evidence type="ECO:0000256" key="3">
    <source>
        <dbReference type="ARBA" id="ARBA00008346"/>
    </source>
</evidence>
<dbReference type="InterPro" id="IPR015813">
    <property type="entry name" value="Pyrv/PenolPyrv_kinase-like_dom"/>
</dbReference>
<keyword evidence="14" id="KW-0670">Pyruvate</keyword>
<keyword evidence="8 10" id="KW-0120">Carbon dioxide fixation</keyword>